<dbReference type="EMBL" id="KE504155">
    <property type="protein sequence ID" value="EPS99618.1"/>
    <property type="molecule type" value="Genomic_DNA"/>
</dbReference>
<protein>
    <submittedName>
        <fullName evidence="1">Uncharacterized protein</fullName>
    </submittedName>
</protein>
<gene>
    <name evidence="1" type="ORF">FOMPIDRAFT_88655</name>
</gene>
<dbReference type="InParanoid" id="S8E8D7"/>
<evidence type="ECO:0000313" key="2">
    <source>
        <dbReference type="Proteomes" id="UP000015241"/>
    </source>
</evidence>
<dbReference type="Proteomes" id="UP000015241">
    <property type="component" value="Unassembled WGS sequence"/>
</dbReference>
<accession>S8E8D7</accession>
<reference evidence="1 2" key="1">
    <citation type="journal article" date="2012" name="Science">
        <title>The Paleozoic origin of enzymatic lignin decomposition reconstructed from 31 fungal genomes.</title>
        <authorList>
            <person name="Floudas D."/>
            <person name="Binder M."/>
            <person name="Riley R."/>
            <person name="Barry K."/>
            <person name="Blanchette R.A."/>
            <person name="Henrissat B."/>
            <person name="Martinez A.T."/>
            <person name="Otillar R."/>
            <person name="Spatafora J.W."/>
            <person name="Yadav J.S."/>
            <person name="Aerts A."/>
            <person name="Benoit I."/>
            <person name="Boyd A."/>
            <person name="Carlson A."/>
            <person name="Copeland A."/>
            <person name="Coutinho P.M."/>
            <person name="de Vries R.P."/>
            <person name="Ferreira P."/>
            <person name="Findley K."/>
            <person name="Foster B."/>
            <person name="Gaskell J."/>
            <person name="Glotzer D."/>
            <person name="Gorecki P."/>
            <person name="Heitman J."/>
            <person name="Hesse C."/>
            <person name="Hori C."/>
            <person name="Igarashi K."/>
            <person name="Jurgens J.A."/>
            <person name="Kallen N."/>
            <person name="Kersten P."/>
            <person name="Kohler A."/>
            <person name="Kuees U."/>
            <person name="Kumar T.K.A."/>
            <person name="Kuo A."/>
            <person name="LaButti K."/>
            <person name="Larrondo L.F."/>
            <person name="Lindquist E."/>
            <person name="Ling A."/>
            <person name="Lombard V."/>
            <person name="Lucas S."/>
            <person name="Lundell T."/>
            <person name="Martin R."/>
            <person name="McLaughlin D.J."/>
            <person name="Morgenstern I."/>
            <person name="Morin E."/>
            <person name="Murat C."/>
            <person name="Nagy L.G."/>
            <person name="Nolan M."/>
            <person name="Ohm R.A."/>
            <person name="Patyshakuliyeva A."/>
            <person name="Rokas A."/>
            <person name="Ruiz-Duenas F.J."/>
            <person name="Sabat G."/>
            <person name="Salamov A."/>
            <person name="Samejima M."/>
            <person name="Schmutz J."/>
            <person name="Slot J.C."/>
            <person name="St John F."/>
            <person name="Stenlid J."/>
            <person name="Sun H."/>
            <person name="Sun S."/>
            <person name="Syed K."/>
            <person name="Tsang A."/>
            <person name="Wiebenga A."/>
            <person name="Young D."/>
            <person name="Pisabarro A."/>
            <person name="Eastwood D.C."/>
            <person name="Martin F."/>
            <person name="Cullen D."/>
            <person name="Grigoriev I.V."/>
            <person name="Hibbett D.S."/>
        </authorList>
    </citation>
    <scope>NUCLEOTIDE SEQUENCE</scope>
    <source>
        <strain evidence="2">FP-58527</strain>
    </source>
</reference>
<sequence length="137" mass="15552">MSFTTQRTQTILPPVLRKAGTWRRTRKPLLSHIGSPDVAVPDAPAWIYTQGQMLRFVPLKEAHGDDMIRFRSLLHCEQGEVVRLRMWMCESQATWARSAGCITLMSLLGHIPPSVVRPPPLLPNLALKSASLWLWEE</sequence>
<dbReference type="AlphaFoldDB" id="S8E8D7"/>
<name>S8E8D7_FOMSC</name>
<dbReference type="HOGENOM" id="CLU_1865161_0_0_1"/>
<proteinExistence type="predicted"/>
<organism evidence="1 2">
    <name type="scientific">Fomitopsis schrenkii</name>
    <name type="common">Brown rot fungus</name>
    <dbReference type="NCBI Taxonomy" id="2126942"/>
    <lineage>
        <taxon>Eukaryota</taxon>
        <taxon>Fungi</taxon>
        <taxon>Dikarya</taxon>
        <taxon>Basidiomycota</taxon>
        <taxon>Agaricomycotina</taxon>
        <taxon>Agaricomycetes</taxon>
        <taxon>Polyporales</taxon>
        <taxon>Fomitopsis</taxon>
    </lineage>
</organism>
<keyword evidence="2" id="KW-1185">Reference proteome</keyword>
<evidence type="ECO:0000313" key="1">
    <source>
        <dbReference type="EMBL" id="EPS99618.1"/>
    </source>
</evidence>